<dbReference type="EMBL" id="JAGHKO010000005">
    <property type="protein sequence ID" value="MBO9203195.1"/>
    <property type="molecule type" value="Genomic_DNA"/>
</dbReference>
<evidence type="ECO:0000259" key="3">
    <source>
        <dbReference type="Pfam" id="PF17829"/>
    </source>
</evidence>
<keyword evidence="5" id="KW-1185">Reference proteome</keyword>
<dbReference type="PANTHER" id="PTHR37842:SF2">
    <property type="entry name" value="GYLCOSYL HYDROLASE 115 C-TERMINAL DOMAIN-CONTAINING PROTEIN"/>
    <property type="match status" value="1"/>
</dbReference>
<evidence type="ECO:0000313" key="5">
    <source>
        <dbReference type="Proteomes" id="UP000677244"/>
    </source>
</evidence>
<dbReference type="RefSeq" id="WP_209141246.1">
    <property type="nucleotide sequence ID" value="NZ_JAGHKO010000005.1"/>
</dbReference>
<dbReference type="Pfam" id="PF15979">
    <property type="entry name" value="Glyco_hydro_115"/>
    <property type="match status" value="1"/>
</dbReference>
<proteinExistence type="predicted"/>
<dbReference type="PANTHER" id="PTHR37842">
    <property type="match status" value="1"/>
</dbReference>
<evidence type="ECO:0000256" key="1">
    <source>
        <dbReference type="ARBA" id="ARBA00022801"/>
    </source>
</evidence>
<gene>
    <name evidence="4" type="ORF">J7I42_23090</name>
</gene>
<dbReference type="InterPro" id="IPR042301">
    <property type="entry name" value="GH115_sf"/>
</dbReference>
<dbReference type="Gene3D" id="2.60.120.1620">
    <property type="match status" value="1"/>
</dbReference>
<name>A0ABS3YZ42_9BACT</name>
<feature type="signal peptide" evidence="2">
    <location>
        <begin position="1"/>
        <end position="21"/>
    </location>
</feature>
<accession>A0ABS3YZ42</accession>
<dbReference type="InterPro" id="IPR029018">
    <property type="entry name" value="Hex-like_dom2"/>
</dbReference>
<dbReference type="Proteomes" id="UP000677244">
    <property type="component" value="Unassembled WGS sequence"/>
</dbReference>
<dbReference type="GO" id="GO:0016787">
    <property type="term" value="F:hydrolase activity"/>
    <property type="evidence" value="ECO:0007669"/>
    <property type="project" value="UniProtKB-KW"/>
</dbReference>
<dbReference type="InterPro" id="IPR041437">
    <property type="entry name" value="GH115_C"/>
</dbReference>
<keyword evidence="1 4" id="KW-0378">Hydrolase</keyword>
<dbReference type="Pfam" id="PF17829">
    <property type="entry name" value="GH115_C"/>
    <property type="match status" value="1"/>
</dbReference>
<dbReference type="Gene3D" id="3.30.379.10">
    <property type="entry name" value="Chitobiase/beta-hexosaminidase domain 2-like"/>
    <property type="match status" value="1"/>
</dbReference>
<dbReference type="Gene3D" id="3.20.20.520">
    <property type="entry name" value="Glycosyl hydrolase family 115"/>
    <property type="match status" value="1"/>
</dbReference>
<evidence type="ECO:0000256" key="2">
    <source>
        <dbReference type="SAM" id="SignalP"/>
    </source>
</evidence>
<reference evidence="4 5" key="1">
    <citation type="submission" date="2021-03" db="EMBL/GenBank/DDBJ databases">
        <title>Assistant Professor.</title>
        <authorList>
            <person name="Huq M.A."/>
        </authorList>
    </citation>
    <scope>NUCLEOTIDE SEQUENCE [LARGE SCALE GENOMIC DNA]</scope>
    <source>
        <strain evidence="4 5">MAH-29</strain>
    </source>
</reference>
<keyword evidence="2" id="KW-0732">Signal</keyword>
<sequence length="971" mass="110997">MNVSFRMFLYCLLLLPGIAQAQQFSFTDKDKGLQIVYSLAGPKLDSIAAHLLANDVKLVTGNLPPVITDLANAKGNVIVIGNISSPLIQRFVGSHTVLDDLHGKWECYGKMVIDHPGGNISKVLVVAGSDTRGTAFGVFSLSELLGVSPWYWWADVPVTQKKKVALELSPEISRPPTVKYRGIFINDEDWGLQPWAAKTFEPETGDIGPKTYAKVFELLLRLKANLIWPAMHPSTKAFFSYPGNKTVAEDYGIVIGSSHAEPMLRNNVGEWDEKTMGPFNYLTNKEKVYQYWESRVKESTNIDAIYTMGMRGVHDSGMEGVKNSKEAVPLLEQIIKDQRDLLEKYRGKPADSIPQVFTAYKEVLDIYDSGLKIPDDITLVWPDDNYGYIQRLSNKEEQKRSGGSGVYYHASYWGRPHDYLWLPSTHPGLMYEEMDKARQEGATQLWVLNVGDIKPLEYNIEIFFKMAYDPEPVISLMLDDWHKYWQVRNSFGAEKILQQYYQLAFERRPEFMGWSRTEPTTQTTTTQYNHFFYGDEAQQRLDKYDSLVKQVKAGWLKAGANENAAYYQMVYYPVVCAAWMNKKFLYRDKALYYAKQNRLSAFDYAAQSKAAYDSIIKETEYYNHVLSGGKWKNMMSMKPRNLPVYQELEIPTLSIDRSAGWSIVPEGFVTKDSSLIPGNETLLPAFDNINRQRYFIDVFLNDNKPVDWKATVSDNWIRLSKKSGSLSGEWGKNQVRIWVDVDWNKVGMKKELTGKVLFTGGGKQMEVNIRCHQPFNRDHFTWGQYAENNGFVCIHPMNLQTFHKGAAYQWAPRFDLGYTGGVLEVVHSPERDPYYSLNTDSIKKNSGWLAYSFDTYTAATPTITVYTIPTQPLNNKFSMRYGVSVDDGPVKVVDFKTVGRSEEWKENVLRNRAERTIQLPHLNKGRHSLKIYAIDPGVILDEIRIDLGGLKKAYSTIPPTTDPRLDWRHRK</sequence>
<protein>
    <submittedName>
        <fullName evidence="4">Glycosyl hydrolase 115 family protein</fullName>
    </submittedName>
</protein>
<feature type="domain" description="Gylcosyl hydrolase 115 C-terminal" evidence="3">
    <location>
        <begin position="785"/>
        <end position="955"/>
    </location>
</feature>
<dbReference type="Gene3D" id="1.20.58.2150">
    <property type="match status" value="1"/>
</dbReference>
<feature type="chain" id="PRO_5046112261" evidence="2">
    <location>
        <begin position="22"/>
        <end position="971"/>
    </location>
</feature>
<dbReference type="InterPro" id="IPR031924">
    <property type="entry name" value="GH115"/>
</dbReference>
<comment type="caution">
    <text evidence="4">The sequence shown here is derived from an EMBL/GenBank/DDBJ whole genome shotgun (WGS) entry which is preliminary data.</text>
</comment>
<evidence type="ECO:0000313" key="4">
    <source>
        <dbReference type="EMBL" id="MBO9203195.1"/>
    </source>
</evidence>
<organism evidence="4 5">
    <name type="scientific">Niastella soli</name>
    <dbReference type="NCBI Taxonomy" id="2821487"/>
    <lineage>
        <taxon>Bacteria</taxon>
        <taxon>Pseudomonadati</taxon>
        <taxon>Bacteroidota</taxon>
        <taxon>Chitinophagia</taxon>
        <taxon>Chitinophagales</taxon>
        <taxon>Chitinophagaceae</taxon>
        <taxon>Niastella</taxon>
    </lineage>
</organism>